<dbReference type="NCBIfam" id="TIGR03144">
    <property type="entry name" value="cytochr_II_ccsB"/>
    <property type="match status" value="1"/>
</dbReference>
<evidence type="ECO:0000256" key="5">
    <source>
        <dbReference type="ARBA" id="ARBA00023136"/>
    </source>
</evidence>
<evidence type="ECO:0000256" key="1">
    <source>
        <dbReference type="ARBA" id="ARBA00004141"/>
    </source>
</evidence>
<organism evidence="8 9">
    <name type="scientific">Methylophilus glucosoxydans</name>
    <dbReference type="NCBI Taxonomy" id="752553"/>
    <lineage>
        <taxon>Bacteria</taxon>
        <taxon>Pseudomonadati</taxon>
        <taxon>Pseudomonadota</taxon>
        <taxon>Betaproteobacteria</taxon>
        <taxon>Nitrosomonadales</taxon>
        <taxon>Methylophilaceae</taxon>
        <taxon>Methylophilus</taxon>
    </lineage>
</organism>
<dbReference type="PANTHER" id="PTHR30071">
    <property type="entry name" value="HEME EXPORTER PROTEIN C"/>
    <property type="match status" value="1"/>
</dbReference>
<evidence type="ECO:0000313" key="9">
    <source>
        <dbReference type="Proteomes" id="UP001597106"/>
    </source>
</evidence>
<protein>
    <submittedName>
        <fullName evidence="8">C-type cytochrome biogenesis protein CcsB</fullName>
    </submittedName>
</protein>
<keyword evidence="4 6" id="KW-1133">Transmembrane helix</keyword>
<evidence type="ECO:0000256" key="3">
    <source>
        <dbReference type="ARBA" id="ARBA00022748"/>
    </source>
</evidence>
<feature type="domain" description="Cytochrome c assembly protein" evidence="7">
    <location>
        <begin position="172"/>
        <end position="375"/>
    </location>
</feature>
<feature type="transmembrane region" description="Helical" evidence="6">
    <location>
        <begin position="201"/>
        <end position="221"/>
    </location>
</feature>
<feature type="transmembrane region" description="Helical" evidence="6">
    <location>
        <begin position="169"/>
        <end position="189"/>
    </location>
</feature>
<dbReference type="Proteomes" id="UP001597106">
    <property type="component" value="Unassembled WGS sequence"/>
</dbReference>
<dbReference type="RefSeq" id="WP_379074565.1">
    <property type="nucleotide sequence ID" value="NZ_JBHTJW010000002.1"/>
</dbReference>
<evidence type="ECO:0000256" key="4">
    <source>
        <dbReference type="ARBA" id="ARBA00022989"/>
    </source>
</evidence>
<feature type="transmembrane region" description="Helical" evidence="6">
    <location>
        <begin position="107"/>
        <end position="127"/>
    </location>
</feature>
<proteinExistence type="predicted"/>
<dbReference type="InterPro" id="IPR002541">
    <property type="entry name" value="Cyt_c_assembly"/>
</dbReference>
<feature type="transmembrane region" description="Helical" evidence="6">
    <location>
        <begin position="44"/>
        <end position="62"/>
    </location>
</feature>
<feature type="transmembrane region" description="Helical" evidence="6">
    <location>
        <begin position="350"/>
        <end position="371"/>
    </location>
</feature>
<dbReference type="InterPro" id="IPR017562">
    <property type="entry name" value="Cyt_c_biogenesis_CcsA"/>
</dbReference>
<comment type="caution">
    <text evidence="8">The sequence shown here is derived from an EMBL/GenBank/DDBJ whole genome shotgun (WGS) entry which is preliminary data.</text>
</comment>
<name>A0ABW3GJ75_9PROT</name>
<keyword evidence="2 6" id="KW-0812">Transmembrane</keyword>
<feature type="transmembrane region" description="Helical" evidence="6">
    <location>
        <begin position="69"/>
        <end position="87"/>
    </location>
</feature>
<feature type="transmembrane region" description="Helical" evidence="6">
    <location>
        <begin position="21"/>
        <end position="38"/>
    </location>
</feature>
<accession>A0ABW3GJ75</accession>
<evidence type="ECO:0000256" key="6">
    <source>
        <dbReference type="SAM" id="Phobius"/>
    </source>
</evidence>
<feature type="transmembrane region" description="Helical" evidence="6">
    <location>
        <begin position="287"/>
        <end position="309"/>
    </location>
</feature>
<feature type="transmembrane region" description="Helical" evidence="6">
    <location>
        <begin position="139"/>
        <end position="157"/>
    </location>
</feature>
<dbReference type="PANTHER" id="PTHR30071:SF1">
    <property type="entry name" value="CYTOCHROME B_B6 PROTEIN-RELATED"/>
    <property type="match status" value="1"/>
</dbReference>
<gene>
    <name evidence="8" type="primary">ccsB</name>
    <name evidence="8" type="ORF">ACFQ1T_05080</name>
</gene>
<evidence type="ECO:0000259" key="7">
    <source>
        <dbReference type="Pfam" id="PF01578"/>
    </source>
</evidence>
<dbReference type="EMBL" id="JBHTJW010000002">
    <property type="protein sequence ID" value="MFD0929150.1"/>
    <property type="molecule type" value="Genomic_DNA"/>
</dbReference>
<evidence type="ECO:0000313" key="8">
    <source>
        <dbReference type="EMBL" id="MFD0929150.1"/>
    </source>
</evidence>
<feature type="transmembrane region" description="Helical" evidence="6">
    <location>
        <begin position="248"/>
        <end position="267"/>
    </location>
</feature>
<comment type="subcellular location">
    <subcellularLocation>
        <location evidence="1">Membrane</location>
        <topology evidence="1">Multi-pass membrane protein</topology>
    </subcellularLocation>
</comment>
<keyword evidence="5 6" id="KW-0472">Membrane</keyword>
<feature type="transmembrane region" description="Helical" evidence="6">
    <location>
        <begin position="321"/>
        <end position="338"/>
    </location>
</feature>
<evidence type="ECO:0000256" key="2">
    <source>
        <dbReference type="ARBA" id="ARBA00022692"/>
    </source>
</evidence>
<dbReference type="Pfam" id="PF01578">
    <property type="entry name" value="Cytochrom_C_asm"/>
    <property type="match status" value="1"/>
</dbReference>
<keyword evidence="3" id="KW-0201">Cytochrome c-type biogenesis</keyword>
<keyword evidence="9" id="KW-1185">Reference proteome</keyword>
<dbReference type="InterPro" id="IPR045062">
    <property type="entry name" value="Cyt_c_biogenesis_CcsA/CcmC"/>
</dbReference>
<sequence>MNTSTLSKPVSFWQSLSKFDWVYAILLLAGAVFSYQRYAGFMDIYEVSFLFGAVAVFSYLGWRWSAIARLVLGVAVLSLIGVYVYQGDLSQGGQRFLLKFLLASQSAIMWMNVLFVLAMLTYWLAMFQKSEFTAKVASALTWTATLFGFVGLMVRWYESYLIAPDIGHIPISNLYEVFILFCLITALLYLHYEQLFKTRQLGGFVLVVINAAVGFILWYTFDRHANEIQPLVPALQSYWMKIHVPANFIGYGSFSLAAMVAGAYLLAKRGILASRLPAPHVLDDLMYKAIAVGFAFFTIATILGAMWAAEAWGGYWSWDPKETWALIVWLNYAAWLHLRLMKGLRGSMLAWWALVGLLVTTFAFLGVNMFLSGLHSYGTL</sequence>
<reference evidence="9" key="1">
    <citation type="journal article" date="2019" name="Int. J. Syst. Evol. Microbiol.">
        <title>The Global Catalogue of Microorganisms (GCM) 10K type strain sequencing project: providing services to taxonomists for standard genome sequencing and annotation.</title>
        <authorList>
            <consortium name="The Broad Institute Genomics Platform"/>
            <consortium name="The Broad Institute Genome Sequencing Center for Infectious Disease"/>
            <person name="Wu L."/>
            <person name="Ma J."/>
        </authorList>
    </citation>
    <scope>NUCLEOTIDE SEQUENCE [LARGE SCALE GENOMIC DNA]</scope>
    <source>
        <strain evidence="9">CCUG 59685</strain>
    </source>
</reference>